<dbReference type="EMBL" id="GG686971">
    <property type="protein sequence ID" value="EEQ97701.1"/>
    <property type="molecule type" value="Genomic_DNA"/>
</dbReference>
<name>C5LZN3_PERM5</name>
<dbReference type="GeneID" id="9037004"/>
<gene>
    <name evidence="1" type="ORF">Pmar_PMAR004438</name>
</gene>
<organism evidence="2">
    <name type="scientific">Perkinsus marinus (strain ATCC 50983 / TXsc)</name>
    <dbReference type="NCBI Taxonomy" id="423536"/>
    <lineage>
        <taxon>Eukaryota</taxon>
        <taxon>Sar</taxon>
        <taxon>Alveolata</taxon>
        <taxon>Perkinsozoa</taxon>
        <taxon>Perkinsea</taxon>
        <taxon>Perkinsida</taxon>
        <taxon>Perkinsidae</taxon>
        <taxon>Perkinsus</taxon>
    </lineage>
</organism>
<dbReference type="AlphaFoldDB" id="C5LZN3"/>
<evidence type="ECO:0000313" key="2">
    <source>
        <dbReference type="Proteomes" id="UP000007800"/>
    </source>
</evidence>
<dbReference type="InParanoid" id="C5LZN3"/>
<evidence type="ECO:0000313" key="1">
    <source>
        <dbReference type="EMBL" id="EEQ97701.1"/>
    </source>
</evidence>
<dbReference type="OrthoDB" id="529273at2759"/>
<dbReference type="Proteomes" id="UP000007800">
    <property type="component" value="Unassembled WGS sequence"/>
</dbReference>
<accession>C5LZN3</accession>
<dbReference type="RefSeq" id="XP_002764984.1">
    <property type="nucleotide sequence ID" value="XM_002764938.1"/>
</dbReference>
<sequence>MDGKKIEAGRGSQGPSQVKLQETDIIIGPFGSGLANVVYMRPGTQLVDFATTNHPFNPDFLAMARHSRVGYFCMFIDDNFVARDIILGTDMRQFPRNHEGGVVLPDELIRPLADEVMANYELERQRPQPRLQDPVLNVKRLCLHDRYFQIDLCDGGKNVFTQCKRPSGWHLADYQTVVAD</sequence>
<proteinExistence type="predicted"/>
<protein>
    <submittedName>
        <fullName evidence="1">Uncharacterized protein</fullName>
    </submittedName>
</protein>
<reference evidence="1 2" key="1">
    <citation type="submission" date="2008-07" db="EMBL/GenBank/DDBJ databases">
        <authorList>
            <person name="El-Sayed N."/>
            <person name="Caler E."/>
            <person name="Inman J."/>
            <person name="Amedeo P."/>
            <person name="Hass B."/>
            <person name="Wortman J."/>
        </authorList>
    </citation>
    <scope>NUCLEOTIDE SEQUENCE [LARGE SCALE GENOMIC DNA]</scope>
    <source>
        <strain evidence="2">ATCC 50983 / TXsc</strain>
    </source>
</reference>
<keyword evidence="2" id="KW-1185">Reference proteome</keyword>